<dbReference type="AlphaFoldDB" id="A0AAW2BUU1"/>
<organism evidence="2 3">
    <name type="scientific">Lithocarpus litseifolius</name>
    <dbReference type="NCBI Taxonomy" id="425828"/>
    <lineage>
        <taxon>Eukaryota</taxon>
        <taxon>Viridiplantae</taxon>
        <taxon>Streptophyta</taxon>
        <taxon>Embryophyta</taxon>
        <taxon>Tracheophyta</taxon>
        <taxon>Spermatophyta</taxon>
        <taxon>Magnoliopsida</taxon>
        <taxon>eudicotyledons</taxon>
        <taxon>Gunneridae</taxon>
        <taxon>Pentapetalae</taxon>
        <taxon>rosids</taxon>
        <taxon>fabids</taxon>
        <taxon>Fagales</taxon>
        <taxon>Fagaceae</taxon>
        <taxon>Lithocarpus</taxon>
    </lineage>
</organism>
<feature type="chain" id="PRO_5043396780" evidence="1">
    <location>
        <begin position="19"/>
        <end position="76"/>
    </location>
</feature>
<gene>
    <name evidence="2" type="ORF">SO802_028094</name>
</gene>
<keyword evidence="3" id="KW-1185">Reference proteome</keyword>
<accession>A0AAW2BUU1</accession>
<evidence type="ECO:0000256" key="1">
    <source>
        <dbReference type="SAM" id="SignalP"/>
    </source>
</evidence>
<reference evidence="2 3" key="1">
    <citation type="submission" date="2024-01" db="EMBL/GenBank/DDBJ databases">
        <title>A telomere-to-telomere, gap-free genome of sweet tea (Lithocarpus litseifolius).</title>
        <authorList>
            <person name="Zhou J."/>
        </authorList>
    </citation>
    <scope>NUCLEOTIDE SEQUENCE [LARGE SCALE GENOMIC DNA]</scope>
    <source>
        <strain evidence="2">Zhou-2022a</strain>
        <tissue evidence="2">Leaf</tissue>
    </source>
</reference>
<proteinExistence type="predicted"/>
<evidence type="ECO:0000313" key="3">
    <source>
        <dbReference type="Proteomes" id="UP001459277"/>
    </source>
</evidence>
<name>A0AAW2BUU1_9ROSI</name>
<comment type="caution">
    <text evidence="2">The sequence shown here is derived from an EMBL/GenBank/DDBJ whole genome shotgun (WGS) entry which is preliminary data.</text>
</comment>
<protein>
    <submittedName>
        <fullName evidence="2">Uncharacterized protein</fullName>
    </submittedName>
</protein>
<keyword evidence="1" id="KW-0732">Signal</keyword>
<sequence>MFLASCSLLALPLDVCFALTETGSLLHVPETGMTATLEKNVRVVEIICTLVRNLSPNSNSAALMSMGVKILGKLLK</sequence>
<dbReference type="Proteomes" id="UP001459277">
    <property type="component" value="Unassembled WGS sequence"/>
</dbReference>
<dbReference type="EMBL" id="JAZDWU010000010">
    <property type="protein sequence ID" value="KAK9987855.1"/>
    <property type="molecule type" value="Genomic_DNA"/>
</dbReference>
<feature type="signal peptide" evidence="1">
    <location>
        <begin position="1"/>
        <end position="18"/>
    </location>
</feature>
<evidence type="ECO:0000313" key="2">
    <source>
        <dbReference type="EMBL" id="KAK9987855.1"/>
    </source>
</evidence>